<sequence>MYSFYIVLKTDFIIVRPKRRLSARNEIATHFIHKKQLFHPSGSHPRFSDDLAL</sequence>
<comment type="caution">
    <text evidence="1">The sequence shown here is derived from an EMBL/GenBank/DDBJ whole genome shotgun (WGS) entry which is preliminary data.</text>
</comment>
<evidence type="ECO:0000313" key="2">
    <source>
        <dbReference type="Proteomes" id="UP000005365"/>
    </source>
</evidence>
<dbReference type="Proteomes" id="UP000005365">
    <property type="component" value="Unassembled WGS sequence"/>
</dbReference>
<protein>
    <submittedName>
        <fullName evidence="1">Uncharacterized protein</fullName>
    </submittedName>
</protein>
<organism evidence="1 2">
    <name type="scientific">Neisseria sicca ATCC 29256</name>
    <dbReference type="NCBI Taxonomy" id="547045"/>
    <lineage>
        <taxon>Bacteria</taxon>
        <taxon>Pseudomonadati</taxon>
        <taxon>Pseudomonadota</taxon>
        <taxon>Betaproteobacteria</taxon>
        <taxon>Neisseriales</taxon>
        <taxon>Neisseriaceae</taxon>
        <taxon>Neisseria</taxon>
    </lineage>
</organism>
<proteinExistence type="predicted"/>
<dbReference type="AlphaFoldDB" id="C6M1X2"/>
<keyword evidence="2" id="KW-1185">Reference proteome</keyword>
<reference evidence="1" key="1">
    <citation type="submission" date="2009-07" db="EMBL/GenBank/DDBJ databases">
        <authorList>
            <person name="Weinstock G."/>
            <person name="Sodergren E."/>
            <person name="Clifton S."/>
            <person name="Fulton L."/>
            <person name="Fulton B."/>
            <person name="Courtney L."/>
            <person name="Fronick C."/>
            <person name="Harrison M."/>
            <person name="Strong C."/>
            <person name="Farmer C."/>
            <person name="Delahaunty K."/>
            <person name="Markovic C."/>
            <person name="Hall O."/>
            <person name="Minx P."/>
            <person name="Tomlinson C."/>
            <person name="Mitreva M."/>
            <person name="Nelson J."/>
            <person name="Hou S."/>
            <person name="Wollam A."/>
            <person name="Pepin K.H."/>
            <person name="Johnson M."/>
            <person name="Bhonagiri V."/>
            <person name="Nash W.E."/>
            <person name="Warren W."/>
            <person name="Chinwalla A."/>
            <person name="Mardis E.R."/>
            <person name="Wilson R.K."/>
        </authorList>
    </citation>
    <scope>NUCLEOTIDE SEQUENCE [LARGE SCALE GENOMIC DNA]</scope>
    <source>
        <strain evidence="1">ATCC 29256</strain>
    </source>
</reference>
<evidence type="ECO:0000313" key="1">
    <source>
        <dbReference type="EMBL" id="EET45800.1"/>
    </source>
</evidence>
<gene>
    <name evidence="1" type="ORF">NEISICOT_00510</name>
</gene>
<accession>C6M1X2</accession>
<dbReference type="EMBL" id="ACKO02000002">
    <property type="protein sequence ID" value="EET45800.1"/>
    <property type="molecule type" value="Genomic_DNA"/>
</dbReference>
<name>C6M1X2_NEISI</name>